<dbReference type="Pfam" id="PF00158">
    <property type="entry name" value="Sigma54_activat"/>
    <property type="match status" value="1"/>
</dbReference>
<keyword evidence="5" id="KW-0067">ATP-binding</keyword>
<dbReference type="RefSeq" id="WP_193925373.1">
    <property type="nucleotide sequence ID" value="NZ_JADEWL010000190.1"/>
</dbReference>
<dbReference type="GO" id="GO:0005886">
    <property type="term" value="C:plasma membrane"/>
    <property type="evidence" value="ECO:0007669"/>
    <property type="project" value="UniProtKB-SubCell"/>
</dbReference>
<feature type="transmembrane region" description="Helical" evidence="9">
    <location>
        <begin position="421"/>
        <end position="441"/>
    </location>
</feature>
<keyword evidence="2" id="KW-1003">Cell membrane</keyword>
<dbReference type="InterPro" id="IPR002078">
    <property type="entry name" value="Sigma_54_int"/>
</dbReference>
<protein>
    <submittedName>
        <fullName evidence="13">Sigma 54-interacting transcriptional regulator</fullName>
    </submittedName>
</protein>
<dbReference type="Gene3D" id="1.10.8.60">
    <property type="match status" value="1"/>
</dbReference>
<dbReference type="GO" id="GO:0046872">
    <property type="term" value="F:metal ion binding"/>
    <property type="evidence" value="ECO:0007669"/>
    <property type="project" value="UniProtKB-KW"/>
</dbReference>
<dbReference type="Pfam" id="PF25601">
    <property type="entry name" value="AAA_lid_14"/>
    <property type="match status" value="1"/>
</dbReference>
<dbReference type="AlphaFoldDB" id="A0A8J7FFT4"/>
<comment type="subcellular location">
    <subcellularLocation>
        <location evidence="1">Cell membrane</location>
    </subcellularLocation>
</comment>
<keyword evidence="3" id="KW-0479">Metal-binding</keyword>
<feature type="transmembrane region" description="Helical" evidence="9">
    <location>
        <begin position="703"/>
        <end position="726"/>
    </location>
</feature>
<evidence type="ECO:0000256" key="9">
    <source>
        <dbReference type="SAM" id="Phobius"/>
    </source>
</evidence>
<dbReference type="InterPro" id="IPR017896">
    <property type="entry name" value="4Fe4S_Fe-S-bd"/>
</dbReference>
<evidence type="ECO:0000259" key="12">
    <source>
        <dbReference type="PROSITE" id="PS51379"/>
    </source>
</evidence>
<keyword evidence="4" id="KW-0547">Nucleotide-binding</keyword>
<dbReference type="Gene3D" id="2.60.120.10">
    <property type="entry name" value="Jelly Rolls"/>
    <property type="match status" value="1"/>
</dbReference>
<feature type="transmembrane region" description="Helical" evidence="9">
    <location>
        <begin position="535"/>
        <end position="555"/>
    </location>
</feature>
<dbReference type="GO" id="GO:0005524">
    <property type="term" value="F:ATP binding"/>
    <property type="evidence" value="ECO:0007669"/>
    <property type="project" value="InterPro"/>
</dbReference>
<proteinExistence type="predicted"/>
<dbReference type="Pfam" id="PF12801">
    <property type="entry name" value="Fer4_5"/>
    <property type="match status" value="2"/>
</dbReference>
<evidence type="ECO:0000256" key="3">
    <source>
        <dbReference type="ARBA" id="ARBA00022723"/>
    </source>
</evidence>
<evidence type="ECO:0000256" key="2">
    <source>
        <dbReference type="ARBA" id="ARBA00022475"/>
    </source>
</evidence>
<keyword evidence="8 9" id="KW-0472">Membrane</keyword>
<evidence type="ECO:0000259" key="11">
    <source>
        <dbReference type="PROSITE" id="PS50045"/>
    </source>
</evidence>
<feature type="domain" description="Sigma-54 factor interaction" evidence="11">
    <location>
        <begin position="162"/>
        <end position="375"/>
    </location>
</feature>
<feature type="domain" description="4Fe-4S ferredoxin-type" evidence="12">
    <location>
        <begin position="619"/>
        <end position="649"/>
    </location>
</feature>
<evidence type="ECO:0000256" key="6">
    <source>
        <dbReference type="ARBA" id="ARBA00023004"/>
    </source>
</evidence>
<feature type="transmembrane region" description="Helical" evidence="9">
    <location>
        <begin position="461"/>
        <end position="485"/>
    </location>
</feature>
<name>A0A8J7FFT4_9CYAN</name>
<evidence type="ECO:0000256" key="4">
    <source>
        <dbReference type="ARBA" id="ARBA00022741"/>
    </source>
</evidence>
<feature type="transmembrane region" description="Helical" evidence="9">
    <location>
        <begin position="506"/>
        <end position="523"/>
    </location>
</feature>
<keyword evidence="9" id="KW-0812">Transmembrane</keyword>
<keyword evidence="7" id="KW-0411">Iron-sulfur</keyword>
<dbReference type="PROSITE" id="PS50042">
    <property type="entry name" value="CNMP_BINDING_3"/>
    <property type="match status" value="1"/>
</dbReference>
<dbReference type="InterPro" id="IPR052378">
    <property type="entry name" value="NosR_regulator"/>
</dbReference>
<dbReference type="PROSITE" id="PS50045">
    <property type="entry name" value="SIGMA54_INTERACT_4"/>
    <property type="match status" value="1"/>
</dbReference>
<dbReference type="InterPro" id="IPR058031">
    <property type="entry name" value="AAA_lid_NorR"/>
</dbReference>
<dbReference type="GO" id="GO:0051536">
    <property type="term" value="F:iron-sulfur cluster binding"/>
    <property type="evidence" value="ECO:0007669"/>
    <property type="project" value="UniProtKB-KW"/>
</dbReference>
<keyword evidence="6" id="KW-0408">Iron</keyword>
<dbReference type="Gene3D" id="3.40.50.300">
    <property type="entry name" value="P-loop containing nucleotide triphosphate hydrolases"/>
    <property type="match status" value="1"/>
</dbReference>
<feature type="transmembrane region" description="Helical" evidence="9">
    <location>
        <begin position="747"/>
        <end position="768"/>
    </location>
</feature>
<feature type="domain" description="Cyclic nucleotide-binding" evidence="10">
    <location>
        <begin position="13"/>
        <end position="132"/>
    </location>
</feature>
<dbReference type="SUPFAM" id="SSF51206">
    <property type="entry name" value="cAMP-binding domain-like"/>
    <property type="match status" value="1"/>
</dbReference>
<evidence type="ECO:0000259" key="10">
    <source>
        <dbReference type="PROSITE" id="PS50042"/>
    </source>
</evidence>
<dbReference type="InterPro" id="IPR027417">
    <property type="entry name" value="P-loop_NTPase"/>
</dbReference>
<dbReference type="PANTHER" id="PTHR30224:SF4">
    <property type="entry name" value="ELECTRON TRANSPORT PROTEIN YCCM-RELATED"/>
    <property type="match status" value="1"/>
</dbReference>
<evidence type="ECO:0000313" key="14">
    <source>
        <dbReference type="Proteomes" id="UP000620559"/>
    </source>
</evidence>
<evidence type="ECO:0000256" key="1">
    <source>
        <dbReference type="ARBA" id="ARBA00004236"/>
    </source>
</evidence>
<dbReference type="InterPro" id="IPR018490">
    <property type="entry name" value="cNMP-bd_dom_sf"/>
</dbReference>
<evidence type="ECO:0000313" key="13">
    <source>
        <dbReference type="EMBL" id="MBE9216669.1"/>
    </source>
</evidence>
<dbReference type="InterPro" id="IPR000595">
    <property type="entry name" value="cNMP-bd_dom"/>
</dbReference>
<dbReference type="InterPro" id="IPR017900">
    <property type="entry name" value="4Fe4S_Fe_S_CS"/>
</dbReference>
<dbReference type="SUPFAM" id="SSF54862">
    <property type="entry name" value="4Fe-4S ferredoxins"/>
    <property type="match status" value="1"/>
</dbReference>
<dbReference type="GO" id="GO:0006355">
    <property type="term" value="P:regulation of DNA-templated transcription"/>
    <property type="evidence" value="ECO:0007669"/>
    <property type="project" value="InterPro"/>
</dbReference>
<evidence type="ECO:0000256" key="7">
    <source>
        <dbReference type="ARBA" id="ARBA00023014"/>
    </source>
</evidence>
<sequence>MNTSEIWLQERTALGILDPEPISAIANLIEEKVIPANERLVTEATPPEALYILLEGKLESNSKDKNNLTFNCGLLPGAVVNLQDLVLDELTKCSITTLSECRFWVVPGAKFKKLIAQYPQIQAAISRQLAQEVAQLTSALSNEQERSIALRPYLVTKAQRGVVGTSRYAVKLREQIREAADTRESILIFGEPGLEKDNIAALIHFGSDFRCQPIIKVNCGILQLSGADLFGRAGGKPGLITWLGEGTLVLNNIQETPPELLPKLAKFIETRSYKPTTRVGEPEAEAYTSKARILIISEQTQPLIQRAVDQTIKVPPVRVRKSDIKAQVEYYISLYARSAGIGKPKVTPEALRRLQSYDFPGNLKELKSLVERAIVQADGAKELTEEIFWSADTKKKRFRFNLLNAYPKLRTFLRSSWYPDWINYGFTLPAFAVTIGILFLGPQSRDQNFALNLFWAWWWPFFLFLFPFLGRIWCAFCPFMIYGEVTQKLSLWLFPRKLQNWPRQQAEKWGGWFLFVMFTLIFLWEELWDLENTAYLSACLLLLITAGAMICSAIFERRFWCRYLCPIGGMNGLFAKLSMTELRAQQGICSATCTTYQCYKGGLQKGEGMETNGCPLYSHPAQLEDNRDCVLCMTCLKACPHRSVEFNLRPPGMELWTTHVPRSYEVALLFLLLGGVYLHRLPEIQQVMNLQLDLTDFGQHSELSLLALIIPVIVPFAAYGLMQLFYRLNYYIKNLKNQNFNVIKPKPFLELAYGYLPLILGGSLAHYLRLALSEAGRILPVTFATFGLNGASLAILVAHPAVIAFLQGTTLIFSTLLTVLLTQKIARQPLRCLFWQHLAAISLTVSMWIIIV</sequence>
<dbReference type="PANTHER" id="PTHR30224">
    <property type="entry name" value="ELECTRON TRANSPORT PROTEIN"/>
    <property type="match status" value="1"/>
</dbReference>
<keyword evidence="9" id="KW-1133">Transmembrane helix</keyword>
<feature type="transmembrane region" description="Helical" evidence="9">
    <location>
        <begin position="788"/>
        <end position="821"/>
    </location>
</feature>
<evidence type="ECO:0000256" key="8">
    <source>
        <dbReference type="ARBA" id="ARBA00023136"/>
    </source>
</evidence>
<reference evidence="13" key="1">
    <citation type="submission" date="2020-10" db="EMBL/GenBank/DDBJ databases">
        <authorList>
            <person name="Castelo-Branco R."/>
            <person name="Eusebio N."/>
            <person name="Adriana R."/>
            <person name="Vieira A."/>
            <person name="Brugerolle De Fraissinette N."/>
            <person name="Rezende De Castro R."/>
            <person name="Schneider M.P."/>
            <person name="Vasconcelos V."/>
            <person name="Leao P.N."/>
        </authorList>
    </citation>
    <scope>NUCLEOTIDE SEQUENCE</scope>
    <source>
        <strain evidence="13">LEGE 06105</strain>
    </source>
</reference>
<keyword evidence="14" id="KW-1185">Reference proteome</keyword>
<dbReference type="PROSITE" id="PS51379">
    <property type="entry name" value="4FE4S_FER_2"/>
    <property type="match status" value="1"/>
</dbReference>
<dbReference type="Pfam" id="PF00027">
    <property type="entry name" value="cNMP_binding"/>
    <property type="match status" value="1"/>
</dbReference>
<gene>
    <name evidence="13" type="ORF">IQ247_29090</name>
</gene>
<dbReference type="CDD" id="cd00038">
    <property type="entry name" value="CAP_ED"/>
    <property type="match status" value="1"/>
</dbReference>
<dbReference type="Proteomes" id="UP000620559">
    <property type="component" value="Unassembled WGS sequence"/>
</dbReference>
<dbReference type="EMBL" id="JADEWL010000190">
    <property type="protein sequence ID" value="MBE9216669.1"/>
    <property type="molecule type" value="Genomic_DNA"/>
</dbReference>
<feature type="transmembrane region" description="Helical" evidence="9">
    <location>
        <begin position="833"/>
        <end position="851"/>
    </location>
</feature>
<dbReference type="InterPro" id="IPR014710">
    <property type="entry name" value="RmlC-like_jellyroll"/>
</dbReference>
<evidence type="ECO:0000256" key="5">
    <source>
        <dbReference type="ARBA" id="ARBA00022840"/>
    </source>
</evidence>
<organism evidence="13 14">
    <name type="scientific">Plectonema cf. radiosum LEGE 06105</name>
    <dbReference type="NCBI Taxonomy" id="945769"/>
    <lineage>
        <taxon>Bacteria</taxon>
        <taxon>Bacillati</taxon>
        <taxon>Cyanobacteriota</taxon>
        <taxon>Cyanophyceae</taxon>
        <taxon>Oscillatoriophycideae</taxon>
        <taxon>Oscillatoriales</taxon>
        <taxon>Microcoleaceae</taxon>
        <taxon>Plectonema</taxon>
    </lineage>
</organism>
<accession>A0A8J7FFT4</accession>
<dbReference type="PROSITE" id="PS00198">
    <property type="entry name" value="4FE4S_FER_1"/>
    <property type="match status" value="1"/>
</dbReference>
<dbReference type="SUPFAM" id="SSF52540">
    <property type="entry name" value="P-loop containing nucleoside triphosphate hydrolases"/>
    <property type="match status" value="1"/>
</dbReference>
<comment type="caution">
    <text evidence="13">The sequence shown here is derived from an EMBL/GenBank/DDBJ whole genome shotgun (WGS) entry which is preliminary data.</text>
</comment>